<feature type="region of interest" description="Disordered" evidence="1">
    <location>
        <begin position="170"/>
        <end position="216"/>
    </location>
</feature>
<sequence length="309" mass="34252">MRIANTRASTSTRDTRSSFQGQPSSSSRQSHRRTSSSQHQRASRSEDLPRGTSSNYGQPTTYQPGTSSGQGFSQATGTRTFSAYQSPEGFQQTVVPRAPSLQTPPVQQQPYYGGYTTSDAAPSVPATSGQDDSTSTGSSESSEDEYADDRVSPYWGSRRQFRDVVASVAARGNAEPAQRQRSHHGSASGGGVYEPPANPSQERGRHHPLVTEGPLQIPLMPPREVVAYRERKGQYYQVPQLACLDIWLPQYNINNLGHPTRCLHRANNLRRDINFLRVILRVDPIQHTVNQADQRIDIKLQEHHRVSGQ</sequence>
<dbReference type="EMBL" id="SRMI01000012">
    <property type="protein sequence ID" value="TVY60038.1"/>
    <property type="molecule type" value="Genomic_DNA"/>
</dbReference>
<accession>A0A559KKZ8</accession>
<organism evidence="2 3">
    <name type="scientific">Fusarium oxysporum f. sp. cubense</name>
    <dbReference type="NCBI Taxonomy" id="61366"/>
    <lineage>
        <taxon>Eukaryota</taxon>
        <taxon>Fungi</taxon>
        <taxon>Dikarya</taxon>
        <taxon>Ascomycota</taxon>
        <taxon>Pezizomycotina</taxon>
        <taxon>Sordariomycetes</taxon>
        <taxon>Hypocreomycetidae</taxon>
        <taxon>Hypocreales</taxon>
        <taxon>Nectriaceae</taxon>
        <taxon>Fusarium</taxon>
        <taxon>Fusarium oxysporum species complex</taxon>
    </lineage>
</organism>
<evidence type="ECO:0000313" key="2">
    <source>
        <dbReference type="EMBL" id="TVY60038.1"/>
    </source>
</evidence>
<feature type="compositionally biased region" description="Low complexity" evidence="1">
    <location>
        <begin position="1"/>
        <end position="28"/>
    </location>
</feature>
<feature type="compositionally biased region" description="Low complexity" evidence="1">
    <location>
        <begin position="127"/>
        <end position="140"/>
    </location>
</feature>
<feature type="compositionally biased region" description="Polar residues" evidence="1">
    <location>
        <begin position="51"/>
        <end position="120"/>
    </location>
</feature>
<proteinExistence type="predicted"/>
<dbReference type="AlphaFoldDB" id="A0A559KKZ8"/>
<evidence type="ECO:0000313" key="3">
    <source>
        <dbReference type="Proteomes" id="UP000320707"/>
    </source>
</evidence>
<reference evidence="2 3" key="1">
    <citation type="journal article" date="2019" name="Microbiol. Resour. Announc.">
        <title>High-quality draft genome sequence of Fusarium oxysporum f. sp. cubense strain 160527, a causal agent of Panama disease.</title>
        <authorList>
            <person name="Asai S."/>
            <person name="Ayukawa Y."/>
            <person name="Gan P."/>
            <person name="Masuda S."/>
            <person name="Komatsu K."/>
            <person name="Shirasu K."/>
            <person name="Arie T."/>
        </authorList>
    </citation>
    <scope>NUCLEOTIDE SEQUENCE [LARGE SCALE GENOMIC DNA]</scope>
    <source>
        <strain evidence="2 3">160527</strain>
    </source>
</reference>
<protein>
    <submittedName>
        <fullName evidence="2">Uncharacterized protein</fullName>
    </submittedName>
</protein>
<comment type="caution">
    <text evidence="2">The sequence shown here is derived from an EMBL/GenBank/DDBJ whole genome shotgun (WGS) entry which is preliminary data.</text>
</comment>
<dbReference type="Proteomes" id="UP000320707">
    <property type="component" value="Unassembled WGS sequence"/>
</dbReference>
<gene>
    <name evidence="2" type="ORF">Focb16_v003827</name>
</gene>
<evidence type="ECO:0000256" key="1">
    <source>
        <dbReference type="SAM" id="MobiDB-lite"/>
    </source>
</evidence>
<name>A0A559KKZ8_FUSOC</name>
<feature type="region of interest" description="Disordered" evidence="1">
    <location>
        <begin position="1"/>
        <end position="154"/>
    </location>
</feature>